<feature type="compositionally biased region" description="Polar residues" evidence="9">
    <location>
        <begin position="1909"/>
        <end position="1918"/>
    </location>
</feature>
<dbReference type="Gene3D" id="1.25.40.10">
    <property type="entry name" value="Tetratricopeptide repeat domain"/>
    <property type="match status" value="3"/>
</dbReference>
<organism evidence="11 12">
    <name type="scientific">Pseudozyma flocculosa</name>
    <dbReference type="NCBI Taxonomy" id="84751"/>
    <lineage>
        <taxon>Eukaryota</taxon>
        <taxon>Fungi</taxon>
        <taxon>Dikarya</taxon>
        <taxon>Basidiomycota</taxon>
        <taxon>Ustilaginomycotina</taxon>
        <taxon>Ustilaginomycetes</taxon>
        <taxon>Ustilaginales</taxon>
        <taxon>Ustilaginaceae</taxon>
        <taxon>Pseudozyma</taxon>
    </lineage>
</organism>
<feature type="compositionally biased region" description="Basic and acidic residues" evidence="9">
    <location>
        <begin position="393"/>
        <end position="404"/>
    </location>
</feature>
<feature type="region of interest" description="Disordered" evidence="9">
    <location>
        <begin position="331"/>
        <end position="350"/>
    </location>
</feature>
<dbReference type="Gene3D" id="3.40.50.2000">
    <property type="entry name" value="Glycogen Phosphorylase B"/>
    <property type="match status" value="1"/>
</dbReference>
<evidence type="ECO:0000256" key="9">
    <source>
        <dbReference type="SAM" id="MobiDB-lite"/>
    </source>
</evidence>
<dbReference type="EMBL" id="OOIP01000010">
    <property type="protein sequence ID" value="SPO38599.1"/>
    <property type="molecule type" value="Genomic_DNA"/>
</dbReference>
<evidence type="ECO:0000313" key="12">
    <source>
        <dbReference type="Proteomes" id="UP000323386"/>
    </source>
</evidence>
<dbReference type="FunFam" id="1.25.40.10:FF:000180">
    <property type="entry name" value="Related to UDP-N-acetylglucosaminyltransferase"/>
    <property type="match status" value="1"/>
</dbReference>
<dbReference type="InterPro" id="IPR019734">
    <property type="entry name" value="TPR_rpt"/>
</dbReference>
<dbReference type="Gene3D" id="3.40.50.11380">
    <property type="match status" value="1"/>
</dbReference>
<evidence type="ECO:0000256" key="7">
    <source>
        <dbReference type="ARBA" id="ARBA00022803"/>
    </source>
</evidence>
<dbReference type="Pfam" id="PF13181">
    <property type="entry name" value="TPR_8"/>
    <property type="match status" value="2"/>
</dbReference>
<keyword evidence="5 11" id="KW-0808">Transferase</keyword>
<dbReference type="SUPFAM" id="SSF48452">
    <property type="entry name" value="TPR-like"/>
    <property type="match status" value="1"/>
</dbReference>
<dbReference type="GO" id="GO:0097363">
    <property type="term" value="F:protein O-acetylglucosaminyltransferase activity"/>
    <property type="evidence" value="ECO:0007669"/>
    <property type="project" value="UniProtKB-EC"/>
</dbReference>
<gene>
    <name evidence="11" type="ORF">PSFLO_04077</name>
</gene>
<dbReference type="OrthoDB" id="421121at2759"/>
<feature type="region of interest" description="Disordered" evidence="9">
    <location>
        <begin position="1932"/>
        <end position="1951"/>
    </location>
</feature>
<dbReference type="EC" id="2.4.1.255" evidence="3"/>
<feature type="compositionally biased region" description="Low complexity" evidence="9">
    <location>
        <begin position="525"/>
        <end position="538"/>
    </location>
</feature>
<feature type="region of interest" description="Disordered" evidence="9">
    <location>
        <begin position="1864"/>
        <end position="1918"/>
    </location>
</feature>
<evidence type="ECO:0000313" key="11">
    <source>
        <dbReference type="EMBL" id="SPO38599.1"/>
    </source>
</evidence>
<comment type="similarity">
    <text evidence="2">Belongs to the glycosyltransferase 41 family. O-GlcNAc transferase subfamily.</text>
</comment>
<dbReference type="GO" id="GO:0006493">
    <property type="term" value="P:protein O-linked glycosylation"/>
    <property type="evidence" value="ECO:0007669"/>
    <property type="project" value="TreeGrafter"/>
</dbReference>
<keyword evidence="12" id="KW-1185">Reference proteome</keyword>
<dbReference type="PANTHER" id="PTHR44998">
    <property type="match status" value="1"/>
</dbReference>
<keyword evidence="6" id="KW-0677">Repeat</keyword>
<dbReference type="InterPro" id="IPR011990">
    <property type="entry name" value="TPR-like_helical_dom_sf"/>
</dbReference>
<feature type="compositionally biased region" description="Low complexity" evidence="9">
    <location>
        <begin position="208"/>
        <end position="218"/>
    </location>
</feature>
<evidence type="ECO:0000256" key="5">
    <source>
        <dbReference type="ARBA" id="ARBA00022679"/>
    </source>
</evidence>
<dbReference type="SMART" id="SM00028">
    <property type="entry name" value="TPR"/>
    <property type="match status" value="3"/>
</dbReference>
<sequence>MSSSSSGPSLPRQSSPIKVPASAEDSNVGSAASMLRAASAMAAQASSGAEGLQAVSSALLSQAKAQVIAGGITDAANTDQHPISAVAAGLAPEIAGQATQMARNLSDSTQYSAALSARIATALHSQTDAPGSLWAHGSPALTAMQATTGAAEVQMGQIAARAAVKEAESQLRAQAILRTAVSSAPQISGSLAQRRGSHGPLAATQARGPSSGPTAAVAASAPSTYPTASAAAASVSAFDYLRHLGLGHIAIPSAGLEQAWGRSPAASGEGGSRIWDSTNPTMGFSLSGVPSMPLMPTPPLQMLPPPVSPSFRKRRTRGKYWLPHHSRLASHSLDDESAGGDGGIDESQPNMMSAVPYPFQVVQTPGGTARPGWWVPPSEVSSEQQRRVKKSARRDSSTPDRSEDPQQSLERVPKTIDEEDEDQLPFFQPTFRDFTSDEYAALASAAAYATAALTSASSATGKPHEPGSGPRWRSLEASEQEMIAAQLRAWAGLEGPEKQAEAREELEKRQIQLISEARQAPSPLPGASAAGGLEQPSSASSFFPPDFASHYRTQLQALAEGYYARLHSEGLREGQWADPSQADGPPSSGALSSLNVKAPREPETVLIDRHSSHGSLAMEGIVPQAALPGSAQPNEPPIATPTLGPGAQDPVKLLTAASNAAGTEVTAPEVRDQLLQYAHSLYSTGNRDAPPDARGTDRLHPSLLPLLHTLHKLHPRHLPTLLLLSCAYYAAENHAGSLWYNNQILRIDPNYVESMSNIGTTLRALGRWKEAETWWWRAIKLRPGYWDAYENLLGVMCSPVSQTKSEGLEVPSGETASAAPERGSQAVEVIEPRFAAALKLCEYVESYIVPRRSTPATGLPQHAPSHLPLTQIPRLQNLYYAKGNLKYVLPEWGPVPAATEYQKSIEIVLSPSEHDLYSLRDLVVATCVVGVLSMGAMLPGSAAAAAAVQVATAIGIDPANPDQAALVSTGMYAALRPGGGILALVRDSGDRIVQTLLQLGGGQLPMVMVLPEVARRFCDVLFAETGGVLPSMAPRGAAGATQETPAVQQARKQAAQTSSTILLTLAKLFQDSTSNPVPGPHGPLTLGGIPPSVSLLLPLYYLSISMHPSASTCNNLGILLSTIPVVTMVVNPAGQHQQLNGQALAMQFYTHGLQLDPRHPHIYTNLGSLLKDLGHLHEAIKMYEKAVECNPTFDVALANLGNAIKDQGRTQDSIVYYRRAVEVNPHFPEALCGLVNALLAVCDWREVYSDDPARPGWMDSVSKLVTKQLREGCQYGGGALQSEGQLGDWVSAVVTALADRREAAASMWAAKLGQFYQPFDRMESLVCEGGFVIRLMERLMRRVQRKWYLDAYGPLASSSEAQLRVQTTPAERQRYAKLKLPACLVAPAVPTVLPFHTFTYPLSARQIRLICHRNALRISQGTLTQMWLPDHVYPPPSPPAPKINVGYISSDFNNHPLAHLMQSVFGFHDLERFNVFLYATTASDSSPYRAKIEREAQHFVDVSSWSHQQIVERVIADNIHVLMNLNGYTKGARNEVFAARPCPVQMQFMGFAGSMAAGWTDWVVADPVVCPPETTAVERWRQARATGQLAQRARLTDLGADLDPEEPSEDWLYMDRFLYMPHSYFVNDHAQGFREPATRQGADGGIVHPHQMSDEEAWAEEEQKRYAMRKQLFPDLPDDYIVFADFNQLYKCDPMLFRLWLRILQRVPKSILWLLRFPASGEPHLLQEARKHAGDEVAARVIFTDVAPKHIHIHRGRIADLFLDTTECNAHTTAADILWSGTPVLTWPRHLHKMCSRVAASIVRATGFGPQMEVDSERAYEDRAVALAESLRYTYVDAQGKALPTPDIDAAAAPKRMASCLEADPRSVAAQPHASNPSGQAQPVQPAPAAGGPVPAPAPAPAGVAQAARANQQDSNAQTDPALRAALPPRHAIVLPPSADPPAGAVSRRGSGELSDLRRALFLTRDTSPLFDTRRWVRDLERGYEEAWRRWVAGTDVEDSAEWEALPDDAPEKRSGHIWISQL</sequence>
<evidence type="ECO:0000259" key="10">
    <source>
        <dbReference type="Pfam" id="PF13844"/>
    </source>
</evidence>
<dbReference type="Proteomes" id="UP000323386">
    <property type="component" value="Unassembled WGS sequence"/>
</dbReference>
<dbReference type="InterPro" id="IPR029489">
    <property type="entry name" value="OGT/SEC/SPY_C"/>
</dbReference>
<accession>A0A5C3F5A5</accession>
<feature type="domain" description="O-GlcNAc transferase C-terminal" evidence="10">
    <location>
        <begin position="1650"/>
        <end position="1832"/>
    </location>
</feature>
<feature type="region of interest" description="Disordered" evidence="9">
    <location>
        <begin position="190"/>
        <end position="218"/>
    </location>
</feature>
<feature type="compositionally biased region" description="Low complexity" evidence="9">
    <location>
        <begin position="1"/>
        <end position="16"/>
    </location>
</feature>
<name>A0A5C3F5A5_9BASI</name>
<dbReference type="PROSITE" id="PS50005">
    <property type="entry name" value="TPR"/>
    <property type="match status" value="2"/>
</dbReference>
<keyword evidence="4 11" id="KW-0328">Glycosyltransferase</keyword>
<evidence type="ECO:0000256" key="6">
    <source>
        <dbReference type="ARBA" id="ARBA00022737"/>
    </source>
</evidence>
<feature type="domain" description="O-GlcNAc transferase C-terminal" evidence="10">
    <location>
        <begin position="1389"/>
        <end position="1574"/>
    </location>
</feature>
<evidence type="ECO:0000256" key="2">
    <source>
        <dbReference type="ARBA" id="ARBA00005386"/>
    </source>
</evidence>
<feature type="region of interest" description="Disordered" evidence="9">
    <location>
        <begin position="368"/>
        <end position="424"/>
    </location>
</feature>
<keyword evidence="7 8" id="KW-0802">TPR repeat</keyword>
<feature type="region of interest" description="Disordered" evidence="9">
    <location>
        <begin position="1"/>
        <end position="30"/>
    </location>
</feature>
<comment type="pathway">
    <text evidence="1">Protein modification; protein glycosylation.</text>
</comment>
<dbReference type="Pfam" id="PF13844">
    <property type="entry name" value="Glyco_transf_41"/>
    <property type="match status" value="2"/>
</dbReference>
<dbReference type="PANTHER" id="PTHR44998:SF1">
    <property type="entry name" value="UDP-N-ACETYLGLUCOSAMINE--PEPTIDE N-ACETYLGLUCOSAMINYLTRANSFERASE 110 KDA SUBUNIT"/>
    <property type="match status" value="1"/>
</dbReference>
<evidence type="ECO:0000256" key="1">
    <source>
        <dbReference type="ARBA" id="ARBA00004922"/>
    </source>
</evidence>
<proteinExistence type="inferred from homology"/>
<reference evidence="11 12" key="1">
    <citation type="submission" date="2018-03" db="EMBL/GenBank/DDBJ databases">
        <authorList>
            <person name="Guldener U."/>
        </authorList>
    </citation>
    <scope>NUCLEOTIDE SEQUENCE [LARGE SCALE GENOMIC DNA]</scope>
    <source>
        <strain evidence="11 12">DAOM196992</strain>
    </source>
</reference>
<feature type="region of interest" description="Disordered" evidence="9">
    <location>
        <begin position="574"/>
        <end position="596"/>
    </location>
</feature>
<evidence type="ECO:0000256" key="8">
    <source>
        <dbReference type="PROSITE-ProRule" id="PRU00339"/>
    </source>
</evidence>
<evidence type="ECO:0000256" key="3">
    <source>
        <dbReference type="ARBA" id="ARBA00011970"/>
    </source>
</evidence>
<feature type="repeat" description="TPR" evidence="8">
    <location>
        <begin position="1194"/>
        <end position="1227"/>
    </location>
</feature>
<dbReference type="Pfam" id="PF13374">
    <property type="entry name" value="TPR_10"/>
    <property type="match status" value="1"/>
</dbReference>
<evidence type="ECO:0000256" key="4">
    <source>
        <dbReference type="ARBA" id="ARBA00022676"/>
    </source>
</evidence>
<feature type="repeat" description="TPR" evidence="8">
    <location>
        <begin position="1160"/>
        <end position="1193"/>
    </location>
</feature>
<feature type="region of interest" description="Disordered" evidence="9">
    <location>
        <begin position="518"/>
        <end position="538"/>
    </location>
</feature>
<feature type="compositionally biased region" description="Low complexity" evidence="9">
    <location>
        <begin position="1879"/>
        <end position="1893"/>
    </location>
</feature>
<protein>
    <recommendedName>
        <fullName evidence="3">protein O-GlcNAc transferase</fullName>
        <ecNumber evidence="3">2.4.1.255</ecNumber>
    </recommendedName>
</protein>
<dbReference type="PROSITE" id="PS50293">
    <property type="entry name" value="TPR_REGION"/>
    <property type="match status" value="1"/>
</dbReference>